<dbReference type="InterPro" id="IPR001131">
    <property type="entry name" value="Peptidase_M24B_aminopep-P_CS"/>
</dbReference>
<dbReference type="Pfam" id="PF00557">
    <property type="entry name" value="Peptidase_M24"/>
    <property type="match status" value="1"/>
</dbReference>
<keyword evidence="9" id="KW-0645">Protease</keyword>
<evidence type="ECO:0000256" key="3">
    <source>
        <dbReference type="ARBA" id="ARBA00022723"/>
    </source>
</evidence>
<dbReference type="EMBL" id="CP073809">
    <property type="protein sequence ID" value="UTH12931.1"/>
    <property type="molecule type" value="Genomic_DNA"/>
</dbReference>
<keyword evidence="10" id="KW-1185">Reference proteome</keyword>
<evidence type="ECO:0000259" key="7">
    <source>
        <dbReference type="Pfam" id="PF01321"/>
    </source>
</evidence>
<evidence type="ECO:0000259" key="6">
    <source>
        <dbReference type="Pfam" id="PF00557"/>
    </source>
</evidence>
<dbReference type="CDD" id="cd01092">
    <property type="entry name" value="APP-like"/>
    <property type="match status" value="1"/>
</dbReference>
<dbReference type="InterPro" id="IPR000587">
    <property type="entry name" value="Creatinase_N"/>
</dbReference>
<dbReference type="SUPFAM" id="SSF55920">
    <property type="entry name" value="Creatinase/aminopeptidase"/>
    <property type="match status" value="1"/>
</dbReference>
<dbReference type="InterPro" id="IPR000994">
    <property type="entry name" value="Pept_M24"/>
</dbReference>
<evidence type="ECO:0000256" key="2">
    <source>
        <dbReference type="ARBA" id="ARBA00008766"/>
    </source>
</evidence>
<accession>A0A9Q9BNR4</accession>
<name>A0A9Q9BNR4_9STAP</name>
<evidence type="ECO:0000256" key="1">
    <source>
        <dbReference type="ARBA" id="ARBA00001936"/>
    </source>
</evidence>
<dbReference type="InterPro" id="IPR036005">
    <property type="entry name" value="Creatinase/aminopeptidase-like"/>
</dbReference>
<dbReference type="InterPro" id="IPR029149">
    <property type="entry name" value="Creatin/AminoP/Spt16_N"/>
</dbReference>
<dbReference type="OrthoDB" id="9806388at2"/>
<proteinExistence type="inferred from homology"/>
<dbReference type="PANTHER" id="PTHR46112">
    <property type="entry name" value="AMINOPEPTIDASE"/>
    <property type="match status" value="1"/>
</dbReference>
<reference evidence="9" key="2">
    <citation type="submission" date="2021-04" db="EMBL/GenBank/DDBJ databases">
        <title>Complete Genome Sequences of Macrococcus spp. from dog and cattle.</title>
        <authorList>
            <person name="Schwendener S."/>
            <person name="Perreten V."/>
        </authorList>
    </citation>
    <scope>NUCLEOTIDE SEQUENCE</scope>
    <source>
        <strain evidence="9">Epi0143-OL</strain>
    </source>
</reference>
<comment type="cofactor">
    <cofactor evidence="1">
        <name>Mn(2+)</name>
        <dbReference type="ChEBI" id="CHEBI:29035"/>
    </cofactor>
</comment>
<comment type="similarity">
    <text evidence="2 5">Belongs to the peptidase M24B family.</text>
</comment>
<dbReference type="PROSITE" id="PS00491">
    <property type="entry name" value="PROLINE_PEPTIDASE"/>
    <property type="match status" value="1"/>
</dbReference>
<sequence>MKFEKITQLLEDKNLDAIVVLSPYNRRYLSLFTGSSGALVITKEQRYLITDFRYTAQATEQAADFEVVKQPGGLLDCVADLIKELHAETVGFEGDLITYQQYAKLKETMELVDIGGAIERIRMIKESYEIHLIQQAADIADLTYEHILKFVKPGMTEMEVNNELEMFMRKNGASSSSFDTIVASGHRGALPHGVASGKVIQQGEMVTLDYGAIYQGYISDITRTFAVGDPGEDMKKIYDIVLKAQVTALETIKPGMTGAEADAIARRIIEDEGYGAHFGHSLGHGIGLEVHEGPGLSAASHIELEPNMCVTLEPGIYVDGLGGVRIEDDVLVTESGLKRFTHSTKDLIIL</sequence>
<evidence type="ECO:0000313" key="8">
    <source>
        <dbReference type="EMBL" id="KAA1040121.1"/>
    </source>
</evidence>
<keyword evidence="3 5" id="KW-0479">Metal-binding</keyword>
<dbReference type="Gene3D" id="3.40.350.10">
    <property type="entry name" value="Creatinase/prolidase N-terminal domain"/>
    <property type="match status" value="1"/>
</dbReference>
<dbReference type="KEGG" id="mequ:KFV11_06505"/>
<dbReference type="Proteomes" id="UP000295735">
    <property type="component" value="Unassembled WGS sequence"/>
</dbReference>
<dbReference type="SUPFAM" id="SSF53092">
    <property type="entry name" value="Creatinase/prolidase N-terminal domain"/>
    <property type="match status" value="1"/>
</dbReference>
<dbReference type="GO" id="GO:0046872">
    <property type="term" value="F:metal ion binding"/>
    <property type="evidence" value="ECO:0007669"/>
    <property type="project" value="UniProtKB-KW"/>
</dbReference>
<protein>
    <submittedName>
        <fullName evidence="9">Aminopeptidase P family protein</fullName>
    </submittedName>
</protein>
<evidence type="ECO:0000313" key="9">
    <source>
        <dbReference type="EMBL" id="UTH12931.1"/>
    </source>
</evidence>
<feature type="domain" description="Peptidase M24" evidence="6">
    <location>
        <begin position="132"/>
        <end position="334"/>
    </location>
</feature>
<dbReference type="Pfam" id="PF01321">
    <property type="entry name" value="Creatinase_N"/>
    <property type="match status" value="1"/>
</dbReference>
<evidence type="ECO:0000313" key="10">
    <source>
        <dbReference type="Proteomes" id="UP000295735"/>
    </source>
</evidence>
<keyword evidence="9" id="KW-0031">Aminopeptidase</keyword>
<evidence type="ECO:0000256" key="5">
    <source>
        <dbReference type="RuleBase" id="RU000590"/>
    </source>
</evidence>
<gene>
    <name evidence="8" type="ORF">ERX35_003795</name>
    <name evidence="9" type="ORF">KFV11_06505</name>
</gene>
<evidence type="ECO:0000313" key="11">
    <source>
        <dbReference type="Proteomes" id="UP001057381"/>
    </source>
</evidence>
<reference evidence="8 10" key="1">
    <citation type="submission" date="2019-09" db="EMBL/GenBank/DDBJ databases">
        <authorList>
            <person name="Mazhar S."/>
            <person name="Altermann E."/>
            <person name="Hill C."/>
            <person name="Mcauliffe O."/>
        </authorList>
    </citation>
    <scope>NUCLEOTIDE SEQUENCE [LARGE SCALE GENOMIC DNA]</scope>
    <source>
        <strain evidence="8 10">ATCC 51831</strain>
    </source>
</reference>
<dbReference type="RefSeq" id="WP_149458586.1">
    <property type="nucleotide sequence ID" value="NZ_CP073809.1"/>
</dbReference>
<dbReference type="InterPro" id="IPR050659">
    <property type="entry name" value="Peptidase_M24B"/>
</dbReference>
<dbReference type="GO" id="GO:0004177">
    <property type="term" value="F:aminopeptidase activity"/>
    <property type="evidence" value="ECO:0007669"/>
    <property type="project" value="UniProtKB-KW"/>
</dbReference>
<dbReference type="PANTHER" id="PTHR46112:SF3">
    <property type="entry name" value="AMINOPEPTIDASE YPDF"/>
    <property type="match status" value="1"/>
</dbReference>
<organism evidence="9 11">
    <name type="scientific">Macrococcus equipercicus</name>
    <dbReference type="NCBI Taxonomy" id="69967"/>
    <lineage>
        <taxon>Bacteria</taxon>
        <taxon>Bacillati</taxon>
        <taxon>Bacillota</taxon>
        <taxon>Bacilli</taxon>
        <taxon>Bacillales</taxon>
        <taxon>Staphylococcaceae</taxon>
        <taxon>Macrococcus</taxon>
    </lineage>
</organism>
<dbReference type="Proteomes" id="UP001057381">
    <property type="component" value="Chromosome"/>
</dbReference>
<dbReference type="Gene3D" id="3.90.230.10">
    <property type="entry name" value="Creatinase/methionine aminopeptidase superfamily"/>
    <property type="match status" value="1"/>
</dbReference>
<evidence type="ECO:0000256" key="4">
    <source>
        <dbReference type="ARBA" id="ARBA00022801"/>
    </source>
</evidence>
<dbReference type="EMBL" id="SCWC02000002">
    <property type="protein sequence ID" value="KAA1040121.1"/>
    <property type="molecule type" value="Genomic_DNA"/>
</dbReference>
<dbReference type="AlphaFoldDB" id="A0A9Q9BNR4"/>
<keyword evidence="4" id="KW-0378">Hydrolase</keyword>
<feature type="domain" description="Creatinase N-terminal" evidence="7">
    <location>
        <begin position="4"/>
        <end position="124"/>
    </location>
</feature>
<dbReference type="FunFam" id="3.90.230.10:FF:000014">
    <property type="entry name" value="Aminopeptidase P family protein"/>
    <property type="match status" value="1"/>
</dbReference>